<evidence type="ECO:0000313" key="2">
    <source>
        <dbReference type="Proteomes" id="UP000238479"/>
    </source>
</evidence>
<dbReference type="EMBL" id="PDCK01000045">
    <property type="protein sequence ID" value="PRQ17468.1"/>
    <property type="molecule type" value="Genomic_DNA"/>
</dbReference>
<dbReference type="Gene3D" id="3.40.50.2000">
    <property type="entry name" value="Glycogen Phosphorylase B"/>
    <property type="match status" value="1"/>
</dbReference>
<protein>
    <submittedName>
        <fullName evidence="1">Putative hydroquinone glucosyltransferase</fullName>
        <ecNumber evidence="1">2.4.1.218</ecNumber>
    </submittedName>
</protein>
<reference evidence="1 2" key="1">
    <citation type="journal article" date="2018" name="Nat. Genet.">
        <title>The Rosa genome provides new insights in the design of modern roses.</title>
        <authorList>
            <person name="Bendahmane M."/>
        </authorList>
    </citation>
    <scope>NUCLEOTIDE SEQUENCE [LARGE SCALE GENOMIC DNA]</scope>
    <source>
        <strain evidence="2">cv. Old Blush</strain>
    </source>
</reference>
<dbReference type="Proteomes" id="UP000238479">
    <property type="component" value="Chromosome 7"/>
</dbReference>
<gene>
    <name evidence="1" type="ORF">RchiOBHm_Chr7g0195331</name>
</gene>
<keyword evidence="1" id="KW-0808">Transferase</keyword>
<comment type="caution">
    <text evidence="1">The sequence shown here is derived from an EMBL/GenBank/DDBJ whole genome shotgun (WGS) entry which is preliminary data.</text>
</comment>
<organism evidence="1 2">
    <name type="scientific">Rosa chinensis</name>
    <name type="common">China rose</name>
    <dbReference type="NCBI Taxonomy" id="74649"/>
    <lineage>
        <taxon>Eukaryota</taxon>
        <taxon>Viridiplantae</taxon>
        <taxon>Streptophyta</taxon>
        <taxon>Embryophyta</taxon>
        <taxon>Tracheophyta</taxon>
        <taxon>Spermatophyta</taxon>
        <taxon>Magnoliopsida</taxon>
        <taxon>eudicotyledons</taxon>
        <taxon>Gunneridae</taxon>
        <taxon>Pentapetalae</taxon>
        <taxon>rosids</taxon>
        <taxon>fabids</taxon>
        <taxon>Rosales</taxon>
        <taxon>Rosaceae</taxon>
        <taxon>Rosoideae</taxon>
        <taxon>Rosoideae incertae sedis</taxon>
        <taxon>Rosa</taxon>
    </lineage>
</organism>
<evidence type="ECO:0000313" key="1">
    <source>
        <dbReference type="EMBL" id="PRQ17468.1"/>
    </source>
</evidence>
<keyword evidence="1" id="KW-0328">Glycosyltransferase</keyword>
<proteinExistence type="predicted"/>
<accession>A0A2P6P6A0</accession>
<sequence length="72" mass="7929">MPSIFMETKIALTLTRSLPVLRDSVKVLTESTRLVAIVVDIFGTEAFDVAKECNVLPYIFFLSTAMGLSCQS</sequence>
<name>A0A2P6P6A0_ROSCH</name>
<dbReference type="EC" id="2.4.1.218" evidence="1"/>
<keyword evidence="2" id="KW-1185">Reference proteome</keyword>
<dbReference type="STRING" id="74649.A0A2P6P6A0"/>
<dbReference type="SUPFAM" id="SSF53756">
    <property type="entry name" value="UDP-Glycosyltransferase/glycogen phosphorylase"/>
    <property type="match status" value="1"/>
</dbReference>
<dbReference type="AlphaFoldDB" id="A0A2P6P6A0"/>
<dbReference type="GO" id="GO:0050505">
    <property type="term" value="F:hydroquinone glucosyltransferase activity"/>
    <property type="evidence" value="ECO:0007669"/>
    <property type="project" value="UniProtKB-EC"/>
</dbReference>
<dbReference type="Gramene" id="PRQ17468">
    <property type="protein sequence ID" value="PRQ17468"/>
    <property type="gene ID" value="RchiOBHm_Chr7g0195331"/>
</dbReference>